<dbReference type="AlphaFoldDB" id="A0A2A8CW81"/>
<dbReference type="InterPro" id="IPR000182">
    <property type="entry name" value="GNAT_dom"/>
</dbReference>
<dbReference type="InterPro" id="IPR016181">
    <property type="entry name" value="Acyl_CoA_acyltransferase"/>
</dbReference>
<organism evidence="2 3">
    <name type="scientific">Longibacter salinarum</name>
    <dbReference type="NCBI Taxonomy" id="1850348"/>
    <lineage>
        <taxon>Bacteria</taxon>
        <taxon>Pseudomonadati</taxon>
        <taxon>Rhodothermota</taxon>
        <taxon>Rhodothermia</taxon>
        <taxon>Rhodothermales</taxon>
        <taxon>Salisaetaceae</taxon>
        <taxon>Longibacter</taxon>
    </lineage>
</organism>
<dbReference type="Gene3D" id="3.40.630.30">
    <property type="match status" value="1"/>
</dbReference>
<dbReference type="PROSITE" id="PS51186">
    <property type="entry name" value="GNAT"/>
    <property type="match status" value="1"/>
</dbReference>
<dbReference type="SUPFAM" id="SSF55729">
    <property type="entry name" value="Acyl-CoA N-acyltransferases (Nat)"/>
    <property type="match status" value="1"/>
</dbReference>
<evidence type="ECO:0000313" key="2">
    <source>
        <dbReference type="EMBL" id="PEN12906.1"/>
    </source>
</evidence>
<comment type="caution">
    <text evidence="2">The sequence shown here is derived from an EMBL/GenBank/DDBJ whole genome shotgun (WGS) entry which is preliminary data.</text>
</comment>
<protein>
    <recommendedName>
        <fullName evidence="1">N-acetyltransferase domain-containing protein</fullName>
    </recommendedName>
</protein>
<feature type="domain" description="N-acetyltransferase" evidence="1">
    <location>
        <begin position="22"/>
        <end position="181"/>
    </location>
</feature>
<dbReference type="OrthoDB" id="9800604at2"/>
<evidence type="ECO:0000313" key="3">
    <source>
        <dbReference type="Proteomes" id="UP000220102"/>
    </source>
</evidence>
<dbReference type="EMBL" id="PDEQ01000006">
    <property type="protein sequence ID" value="PEN12906.1"/>
    <property type="molecule type" value="Genomic_DNA"/>
</dbReference>
<sequence>MAMSRLPPFHLPVEVNAQNVRVRIRPITPADRERVLRGLRQISKETSYHRFFTPRFVPSEAQLRYLTEVDGDRHVALAAVNADDPSEPGLGAARYVRLKEEPDVAEAAILVIDEYQRHGVGALLMAALSRHAYENGVRAFRAYVMQENDAFLDYLRSLGATREIVNMGVVEIDLPVYANAEDFPETPVHDRVRWAWRALNEALVEKEV</sequence>
<dbReference type="CDD" id="cd04301">
    <property type="entry name" value="NAT_SF"/>
    <property type="match status" value="1"/>
</dbReference>
<evidence type="ECO:0000259" key="1">
    <source>
        <dbReference type="PROSITE" id="PS51186"/>
    </source>
</evidence>
<accession>A0A2A8CW81</accession>
<name>A0A2A8CW81_9BACT</name>
<dbReference type="Pfam" id="PF13302">
    <property type="entry name" value="Acetyltransf_3"/>
    <property type="match status" value="1"/>
</dbReference>
<dbReference type="Proteomes" id="UP000220102">
    <property type="component" value="Unassembled WGS sequence"/>
</dbReference>
<reference evidence="2 3" key="1">
    <citation type="submission" date="2017-10" db="EMBL/GenBank/DDBJ databases">
        <title>Draft genome of Longibacter Salinarum.</title>
        <authorList>
            <person name="Goh K.M."/>
            <person name="Shamsir M.S."/>
            <person name="Lim S.W."/>
        </authorList>
    </citation>
    <scope>NUCLEOTIDE SEQUENCE [LARGE SCALE GENOMIC DNA]</scope>
    <source>
        <strain evidence="2 3">KCTC 52045</strain>
    </source>
</reference>
<proteinExistence type="predicted"/>
<keyword evidence="3" id="KW-1185">Reference proteome</keyword>
<dbReference type="GO" id="GO:0016747">
    <property type="term" value="F:acyltransferase activity, transferring groups other than amino-acyl groups"/>
    <property type="evidence" value="ECO:0007669"/>
    <property type="project" value="InterPro"/>
</dbReference>
<gene>
    <name evidence="2" type="ORF">CRI94_12955</name>
</gene>